<dbReference type="PROSITE" id="PS01040">
    <property type="entry name" value="SBP_BACTERIAL_5"/>
    <property type="match status" value="1"/>
</dbReference>
<dbReference type="PANTHER" id="PTHR30290:SF10">
    <property type="entry name" value="PERIPLASMIC OLIGOPEPTIDE-BINDING PROTEIN-RELATED"/>
    <property type="match status" value="1"/>
</dbReference>
<dbReference type="PIRSF" id="PIRSF002741">
    <property type="entry name" value="MppA"/>
    <property type="match status" value="1"/>
</dbReference>
<gene>
    <name evidence="7" type="ORF">VCO01S_10760</name>
</gene>
<dbReference type="InterPro" id="IPR030678">
    <property type="entry name" value="Peptide/Ni-bd"/>
</dbReference>
<feature type="signal peptide" evidence="5">
    <location>
        <begin position="1"/>
        <end position="25"/>
    </location>
</feature>
<dbReference type="AlphaFoldDB" id="A0A4Y3IK52"/>
<dbReference type="Gene3D" id="3.40.190.10">
    <property type="entry name" value="Periplasmic binding protein-like II"/>
    <property type="match status" value="1"/>
</dbReference>
<comment type="similarity">
    <text evidence="2">Belongs to the bacterial solute-binding protein 5 family.</text>
</comment>
<accession>A0A4Y3IK52</accession>
<keyword evidence="4 5" id="KW-0732">Signal</keyword>
<dbReference type="RefSeq" id="WP_141270084.1">
    <property type="nucleotide sequence ID" value="NZ_BJLH01000004.1"/>
</dbReference>
<evidence type="ECO:0000256" key="5">
    <source>
        <dbReference type="SAM" id="SignalP"/>
    </source>
</evidence>
<dbReference type="Proteomes" id="UP000318242">
    <property type="component" value="Unassembled WGS sequence"/>
</dbReference>
<feature type="chain" id="PRO_5021487745" evidence="5">
    <location>
        <begin position="26"/>
        <end position="541"/>
    </location>
</feature>
<dbReference type="GO" id="GO:0030288">
    <property type="term" value="C:outer membrane-bounded periplasmic space"/>
    <property type="evidence" value="ECO:0007669"/>
    <property type="project" value="TreeGrafter"/>
</dbReference>
<dbReference type="CDD" id="cd08504">
    <property type="entry name" value="PBP2_OppA"/>
    <property type="match status" value="1"/>
</dbReference>
<comment type="subcellular location">
    <subcellularLocation>
        <location evidence="1">Cell envelope</location>
    </subcellularLocation>
</comment>
<evidence type="ECO:0000256" key="4">
    <source>
        <dbReference type="ARBA" id="ARBA00022729"/>
    </source>
</evidence>
<feature type="domain" description="Solute-binding protein family 5" evidence="6">
    <location>
        <begin position="81"/>
        <end position="460"/>
    </location>
</feature>
<dbReference type="PANTHER" id="PTHR30290">
    <property type="entry name" value="PERIPLASMIC BINDING COMPONENT OF ABC TRANSPORTER"/>
    <property type="match status" value="1"/>
</dbReference>
<dbReference type="GO" id="GO:0015833">
    <property type="term" value="P:peptide transport"/>
    <property type="evidence" value="ECO:0007669"/>
    <property type="project" value="TreeGrafter"/>
</dbReference>
<evidence type="ECO:0000313" key="8">
    <source>
        <dbReference type="Proteomes" id="UP000318242"/>
    </source>
</evidence>
<keyword evidence="3" id="KW-0813">Transport</keyword>
<evidence type="ECO:0000256" key="3">
    <source>
        <dbReference type="ARBA" id="ARBA00022448"/>
    </source>
</evidence>
<sequence>MTLPSLSLLATAVLVATQFSTQVLANPLPENVVLAADQELVRANDAEVATLNPIKAEGLPEMHVVRDLFEGLVIQDADGNVIPGAAERWDNVNNQEFTFYLRKDAKWSNGDPVTANDFVYSLRKAVDPNTASPNAWYLKLTEMLNAEDIIEGKKSPESLGVKALNEHTLKITLTKPVPYFLAMTGHTVMMPIHKASVEANPNSWARPGNLVSNGAFTLDEWVVNEKITLKRNPNYWDNQDTRLDKVTYIPFESQMAAYNRYRSGEVDITSDVPAQMASKLAEELPQAYQVSPLLCTYYYAFNTERQALKDPKVREALSYSIMRDVVTTGITNSGHIPAYTFAHKDVAGFSASKPDYASLTQKQRDEKAKSLMKEAGFDESNPLTLNLLYNTSESHKSIAVGIASMWHKTLGVNVTLENQEWKSYLDSRKAGEFDVLRASWCGDYNEASTFLSLFTSENDRNFAFYKNPEYDAVLDKAQTETDEAKRSALYDQAESILAADMPIAPIYYFMQARLVRPNVGGVPKHNAEGRIYSKDLYIKKL</sequence>
<reference evidence="7 8" key="1">
    <citation type="submission" date="2019-06" db="EMBL/GenBank/DDBJ databases">
        <title>Whole genome shotgun sequence of Vibrio comitans NBRC 102076.</title>
        <authorList>
            <person name="Hosoyama A."/>
            <person name="Uohara A."/>
            <person name="Ohji S."/>
            <person name="Ichikawa N."/>
        </authorList>
    </citation>
    <scope>NUCLEOTIDE SEQUENCE [LARGE SCALE GENOMIC DNA]</scope>
    <source>
        <strain evidence="7 8">NBRC 102076</strain>
    </source>
</reference>
<organism evidence="7 8">
    <name type="scientific">Vibrio comitans NBRC 102076</name>
    <dbReference type="NCBI Taxonomy" id="1219078"/>
    <lineage>
        <taxon>Bacteria</taxon>
        <taxon>Pseudomonadati</taxon>
        <taxon>Pseudomonadota</taxon>
        <taxon>Gammaproteobacteria</taxon>
        <taxon>Vibrionales</taxon>
        <taxon>Vibrionaceae</taxon>
        <taxon>Vibrio</taxon>
    </lineage>
</organism>
<dbReference type="FunFam" id="3.10.105.10:FF:000001">
    <property type="entry name" value="Oligopeptide ABC transporter, oligopeptide-binding protein"/>
    <property type="match status" value="1"/>
</dbReference>
<evidence type="ECO:0000256" key="2">
    <source>
        <dbReference type="ARBA" id="ARBA00005695"/>
    </source>
</evidence>
<evidence type="ECO:0000313" key="7">
    <source>
        <dbReference type="EMBL" id="GEA59883.1"/>
    </source>
</evidence>
<proteinExistence type="inferred from homology"/>
<protein>
    <submittedName>
        <fullName evidence="7">Peptide ABC transporter substrate-binding protein</fullName>
    </submittedName>
</protein>
<evidence type="ECO:0000259" key="6">
    <source>
        <dbReference type="Pfam" id="PF00496"/>
    </source>
</evidence>
<dbReference type="InterPro" id="IPR023765">
    <property type="entry name" value="SBP_5_CS"/>
</dbReference>
<dbReference type="EMBL" id="BJLH01000004">
    <property type="protein sequence ID" value="GEA59883.1"/>
    <property type="molecule type" value="Genomic_DNA"/>
</dbReference>
<keyword evidence="8" id="KW-1185">Reference proteome</keyword>
<dbReference type="Pfam" id="PF00496">
    <property type="entry name" value="SBP_bac_5"/>
    <property type="match status" value="1"/>
</dbReference>
<dbReference type="OrthoDB" id="9801912at2"/>
<dbReference type="GO" id="GO:1904680">
    <property type="term" value="F:peptide transmembrane transporter activity"/>
    <property type="evidence" value="ECO:0007669"/>
    <property type="project" value="TreeGrafter"/>
</dbReference>
<dbReference type="InterPro" id="IPR000914">
    <property type="entry name" value="SBP_5_dom"/>
</dbReference>
<dbReference type="Gene3D" id="3.90.76.10">
    <property type="entry name" value="Dipeptide-binding Protein, Domain 1"/>
    <property type="match status" value="1"/>
</dbReference>
<dbReference type="FunFam" id="3.90.76.10:FF:000001">
    <property type="entry name" value="Oligopeptide ABC transporter substrate-binding protein"/>
    <property type="match status" value="1"/>
</dbReference>
<dbReference type="InterPro" id="IPR039424">
    <property type="entry name" value="SBP_5"/>
</dbReference>
<name>A0A4Y3IK52_9VIBR</name>
<comment type="caution">
    <text evidence="7">The sequence shown here is derived from an EMBL/GenBank/DDBJ whole genome shotgun (WGS) entry which is preliminary data.</text>
</comment>
<dbReference type="SUPFAM" id="SSF53850">
    <property type="entry name" value="Periplasmic binding protein-like II"/>
    <property type="match status" value="1"/>
</dbReference>
<dbReference type="GO" id="GO:0043190">
    <property type="term" value="C:ATP-binding cassette (ABC) transporter complex"/>
    <property type="evidence" value="ECO:0007669"/>
    <property type="project" value="InterPro"/>
</dbReference>
<dbReference type="Gene3D" id="3.10.105.10">
    <property type="entry name" value="Dipeptide-binding Protein, Domain 3"/>
    <property type="match status" value="1"/>
</dbReference>
<evidence type="ECO:0000256" key="1">
    <source>
        <dbReference type="ARBA" id="ARBA00004196"/>
    </source>
</evidence>